<dbReference type="EMBL" id="JAHWXT010000005">
    <property type="protein sequence ID" value="MCF0265691.1"/>
    <property type="molecule type" value="Genomic_DNA"/>
</dbReference>
<comment type="caution">
    <text evidence="1">The sequence shown here is derived from an EMBL/GenBank/DDBJ whole genome shotgun (WGS) entry which is preliminary data.</text>
</comment>
<dbReference type="AlphaFoldDB" id="A0A8X8KG39"/>
<evidence type="ECO:0000313" key="2">
    <source>
        <dbReference type="Proteomes" id="UP000887320"/>
    </source>
</evidence>
<evidence type="ECO:0000313" key="1">
    <source>
        <dbReference type="EMBL" id="MCF0265691.1"/>
    </source>
</evidence>
<reference evidence="1" key="1">
    <citation type="submission" date="2021-07" db="EMBL/GenBank/DDBJ databases">
        <authorList>
            <person name="Fernandez M."/>
            <person name="Pereira P."/>
            <person name="Torres Tejerizo G.A."/>
            <person name="Gonzalez P."/>
            <person name="Agostini E."/>
        </authorList>
    </citation>
    <scope>NUCLEOTIDE SEQUENCE</scope>
    <source>
        <strain evidence="1">SFC 500-1A</strain>
    </source>
</reference>
<dbReference type="Proteomes" id="UP000887320">
    <property type="component" value="Unassembled WGS sequence"/>
</dbReference>
<proteinExistence type="predicted"/>
<protein>
    <submittedName>
        <fullName evidence="1">Uncharacterized protein</fullName>
    </submittedName>
</protein>
<organism evidence="1 2">
    <name type="scientific">Acinetobacter guillouiae</name>
    <name type="common">Acinetobacter genomosp. 11</name>
    <dbReference type="NCBI Taxonomy" id="106649"/>
    <lineage>
        <taxon>Bacteria</taxon>
        <taxon>Pseudomonadati</taxon>
        <taxon>Pseudomonadota</taxon>
        <taxon>Gammaproteobacteria</taxon>
        <taxon>Moraxellales</taxon>
        <taxon>Moraxellaceae</taxon>
        <taxon>Acinetobacter</taxon>
    </lineage>
</organism>
<name>A0A8X8KG39_ACIGI</name>
<dbReference type="RefSeq" id="WP_234623765.1">
    <property type="nucleotide sequence ID" value="NZ_JAHWXT010000005.1"/>
</dbReference>
<gene>
    <name evidence="1" type="ORF">KW868_14685</name>
</gene>
<sequence>MFDPKRTNEVFYEFTFNYLQHRLNSFDPKDPVGNFAINMLDNIVSGYLVNLKNEVDVYLPTVHEWLNFAIERKEVFGEGNDLIFHHARLFRSKALALWMTDKINSEVYWLKSFELWKDFDGIHNIYGKSLKTDFLDDFMQLCVQCKQYQAGIDRFEHYHGKKEISIKRKLTPREYGYLLCLNHLEPKYTAIELVECGEKMLSRYMEEPWLRMGLYSYAATWLKIVYWDHQVTTNAFDTIQKAYDCMPNIEPL</sequence>
<accession>A0A8X8KG39</accession>